<dbReference type="SUPFAM" id="SSF57424">
    <property type="entry name" value="LDL receptor-like module"/>
    <property type="match status" value="1"/>
</dbReference>
<keyword evidence="1 2" id="KW-1015">Disulfide bond</keyword>
<evidence type="ECO:0000313" key="5">
    <source>
        <dbReference type="Proteomes" id="UP000821837"/>
    </source>
</evidence>
<gene>
    <name evidence="4" type="ORF">HPB52_020742</name>
</gene>
<dbReference type="PANTHER" id="PTHR24652">
    <property type="entry name" value="LOW-DENSITY LIPOPROTEIN RECEPTOR CLASS A DOMAIN-CONTAINING PROTEIN 2"/>
    <property type="match status" value="1"/>
</dbReference>
<evidence type="ECO:0000256" key="1">
    <source>
        <dbReference type="ARBA" id="ARBA00023157"/>
    </source>
</evidence>
<dbReference type="CDD" id="cd00112">
    <property type="entry name" value="LDLa"/>
    <property type="match status" value="1"/>
</dbReference>
<keyword evidence="3" id="KW-0812">Transmembrane</keyword>
<keyword evidence="5" id="KW-1185">Reference proteome</keyword>
<dbReference type="Pfam" id="PF00057">
    <property type="entry name" value="Ldl_recept_a"/>
    <property type="match status" value="1"/>
</dbReference>
<evidence type="ECO:0000256" key="3">
    <source>
        <dbReference type="SAM" id="Phobius"/>
    </source>
</evidence>
<feature type="disulfide bond" evidence="2">
    <location>
        <begin position="35"/>
        <end position="53"/>
    </location>
</feature>
<comment type="caution">
    <text evidence="4">The sequence shown here is derived from an EMBL/GenBank/DDBJ whole genome shotgun (WGS) entry which is preliminary data.</text>
</comment>
<accession>A0A9D4SZL5</accession>
<reference evidence="4" key="1">
    <citation type="journal article" date="2020" name="Cell">
        <title>Large-Scale Comparative Analyses of Tick Genomes Elucidate Their Genetic Diversity and Vector Capacities.</title>
        <authorList>
            <consortium name="Tick Genome and Microbiome Consortium (TIGMIC)"/>
            <person name="Jia N."/>
            <person name="Wang J."/>
            <person name="Shi W."/>
            <person name="Du L."/>
            <person name="Sun Y."/>
            <person name="Zhan W."/>
            <person name="Jiang J.F."/>
            <person name="Wang Q."/>
            <person name="Zhang B."/>
            <person name="Ji P."/>
            <person name="Bell-Sakyi L."/>
            <person name="Cui X.M."/>
            <person name="Yuan T.T."/>
            <person name="Jiang B.G."/>
            <person name="Yang W.F."/>
            <person name="Lam T.T."/>
            <person name="Chang Q.C."/>
            <person name="Ding S.J."/>
            <person name="Wang X.J."/>
            <person name="Zhu J.G."/>
            <person name="Ruan X.D."/>
            <person name="Zhao L."/>
            <person name="Wei J.T."/>
            <person name="Ye R.Z."/>
            <person name="Que T.C."/>
            <person name="Du C.H."/>
            <person name="Zhou Y.H."/>
            <person name="Cheng J.X."/>
            <person name="Dai P.F."/>
            <person name="Guo W.B."/>
            <person name="Han X.H."/>
            <person name="Huang E.J."/>
            <person name="Li L.F."/>
            <person name="Wei W."/>
            <person name="Gao Y.C."/>
            <person name="Liu J.Z."/>
            <person name="Shao H.Z."/>
            <person name="Wang X."/>
            <person name="Wang C.C."/>
            <person name="Yang T.C."/>
            <person name="Huo Q.B."/>
            <person name="Li W."/>
            <person name="Chen H.Y."/>
            <person name="Chen S.E."/>
            <person name="Zhou L.G."/>
            <person name="Ni X.B."/>
            <person name="Tian J.H."/>
            <person name="Sheng Y."/>
            <person name="Liu T."/>
            <person name="Pan Y.S."/>
            <person name="Xia L.Y."/>
            <person name="Li J."/>
            <person name="Zhao F."/>
            <person name="Cao W.C."/>
        </authorList>
    </citation>
    <scope>NUCLEOTIDE SEQUENCE</scope>
    <source>
        <strain evidence="4">Rsan-2018</strain>
    </source>
</reference>
<organism evidence="4 5">
    <name type="scientific">Rhipicephalus sanguineus</name>
    <name type="common">Brown dog tick</name>
    <name type="synonym">Ixodes sanguineus</name>
    <dbReference type="NCBI Taxonomy" id="34632"/>
    <lineage>
        <taxon>Eukaryota</taxon>
        <taxon>Metazoa</taxon>
        <taxon>Ecdysozoa</taxon>
        <taxon>Arthropoda</taxon>
        <taxon>Chelicerata</taxon>
        <taxon>Arachnida</taxon>
        <taxon>Acari</taxon>
        <taxon>Parasitiformes</taxon>
        <taxon>Ixodida</taxon>
        <taxon>Ixodoidea</taxon>
        <taxon>Ixodidae</taxon>
        <taxon>Rhipicephalinae</taxon>
        <taxon>Rhipicephalus</taxon>
        <taxon>Rhipicephalus</taxon>
    </lineage>
</organism>
<keyword evidence="3" id="KW-1133">Transmembrane helix</keyword>
<dbReference type="EMBL" id="JABSTV010001250">
    <property type="protein sequence ID" value="KAH7957604.1"/>
    <property type="molecule type" value="Genomic_DNA"/>
</dbReference>
<dbReference type="PANTHER" id="PTHR24652:SF67">
    <property type="entry name" value="LOW-DENSITY LIPOPROTEIN RECEPTOR CLASS A DOMAIN-CONTAINING PROTEIN 2"/>
    <property type="match status" value="1"/>
</dbReference>
<dbReference type="Proteomes" id="UP000821837">
    <property type="component" value="Unassembled WGS sequence"/>
</dbReference>
<protein>
    <submittedName>
        <fullName evidence="4">Uncharacterized protein</fullName>
    </submittedName>
</protein>
<sequence>MGCDEHVASHTSDEVNRVSVYTASEAECPASWRRCDNGACIEPLLWCDGIDNCGDSSDETEDNCAPSTILSIPGIVIIAVIVVLVIIAIGVVVYVCKRRRAYRAT</sequence>
<dbReference type="Gene3D" id="4.10.400.10">
    <property type="entry name" value="Low-density Lipoprotein Receptor"/>
    <property type="match status" value="1"/>
</dbReference>
<evidence type="ECO:0000256" key="2">
    <source>
        <dbReference type="PROSITE-ProRule" id="PRU00124"/>
    </source>
</evidence>
<dbReference type="PROSITE" id="PS50068">
    <property type="entry name" value="LDLRA_2"/>
    <property type="match status" value="1"/>
</dbReference>
<feature type="disulfide bond" evidence="2">
    <location>
        <begin position="28"/>
        <end position="40"/>
    </location>
</feature>
<proteinExistence type="predicted"/>
<dbReference type="InterPro" id="IPR042333">
    <property type="entry name" value="LRAD2/Mig-13-like"/>
</dbReference>
<evidence type="ECO:0000313" key="4">
    <source>
        <dbReference type="EMBL" id="KAH7957604.1"/>
    </source>
</evidence>
<dbReference type="InterPro" id="IPR036055">
    <property type="entry name" value="LDL_receptor-like_sf"/>
</dbReference>
<reference evidence="4" key="2">
    <citation type="submission" date="2021-09" db="EMBL/GenBank/DDBJ databases">
        <authorList>
            <person name="Jia N."/>
            <person name="Wang J."/>
            <person name="Shi W."/>
            <person name="Du L."/>
            <person name="Sun Y."/>
            <person name="Zhan W."/>
            <person name="Jiang J."/>
            <person name="Wang Q."/>
            <person name="Zhang B."/>
            <person name="Ji P."/>
            <person name="Sakyi L.B."/>
            <person name="Cui X."/>
            <person name="Yuan T."/>
            <person name="Jiang B."/>
            <person name="Yang W."/>
            <person name="Lam T.T.-Y."/>
            <person name="Chang Q."/>
            <person name="Ding S."/>
            <person name="Wang X."/>
            <person name="Zhu J."/>
            <person name="Ruan X."/>
            <person name="Zhao L."/>
            <person name="Wei J."/>
            <person name="Que T."/>
            <person name="Du C."/>
            <person name="Cheng J."/>
            <person name="Dai P."/>
            <person name="Han X."/>
            <person name="Huang E."/>
            <person name="Gao Y."/>
            <person name="Liu J."/>
            <person name="Shao H."/>
            <person name="Ye R."/>
            <person name="Li L."/>
            <person name="Wei W."/>
            <person name="Wang X."/>
            <person name="Wang C."/>
            <person name="Huo Q."/>
            <person name="Li W."/>
            <person name="Guo W."/>
            <person name="Chen H."/>
            <person name="Chen S."/>
            <person name="Zhou L."/>
            <person name="Zhou L."/>
            <person name="Ni X."/>
            <person name="Tian J."/>
            <person name="Zhou Y."/>
            <person name="Sheng Y."/>
            <person name="Liu T."/>
            <person name="Pan Y."/>
            <person name="Xia L."/>
            <person name="Li J."/>
            <person name="Zhao F."/>
            <person name="Cao W."/>
        </authorList>
    </citation>
    <scope>NUCLEOTIDE SEQUENCE</scope>
    <source>
        <strain evidence="4">Rsan-2018</strain>
        <tissue evidence="4">Larvae</tissue>
    </source>
</reference>
<dbReference type="AlphaFoldDB" id="A0A9D4SZL5"/>
<feature type="transmembrane region" description="Helical" evidence="3">
    <location>
        <begin position="75"/>
        <end position="96"/>
    </location>
</feature>
<dbReference type="SMART" id="SM00192">
    <property type="entry name" value="LDLa"/>
    <property type="match status" value="1"/>
</dbReference>
<dbReference type="InterPro" id="IPR023415">
    <property type="entry name" value="LDLR_class-A_CS"/>
</dbReference>
<dbReference type="InterPro" id="IPR002172">
    <property type="entry name" value="LDrepeatLR_classA_rpt"/>
</dbReference>
<dbReference type="PROSITE" id="PS01209">
    <property type="entry name" value="LDLRA_1"/>
    <property type="match status" value="1"/>
</dbReference>
<keyword evidence="3" id="KW-0472">Membrane</keyword>
<comment type="caution">
    <text evidence="2">Lacks conserved residue(s) required for the propagation of feature annotation.</text>
</comment>
<dbReference type="VEuPathDB" id="VectorBase:RSAN_044184"/>
<name>A0A9D4SZL5_RHISA</name>